<evidence type="ECO:0000313" key="9">
    <source>
        <dbReference type="EMBL" id="SMB99691.1"/>
    </source>
</evidence>
<feature type="transmembrane region" description="Helical" evidence="7">
    <location>
        <begin position="222"/>
        <end position="242"/>
    </location>
</feature>
<dbReference type="CDD" id="cd06261">
    <property type="entry name" value="TM_PBP2"/>
    <property type="match status" value="1"/>
</dbReference>
<dbReference type="InterPro" id="IPR035906">
    <property type="entry name" value="MetI-like_sf"/>
</dbReference>
<keyword evidence="6 7" id="KW-0472">Membrane</keyword>
<evidence type="ECO:0000256" key="5">
    <source>
        <dbReference type="ARBA" id="ARBA00022989"/>
    </source>
</evidence>
<feature type="transmembrane region" description="Helical" evidence="7">
    <location>
        <begin position="123"/>
        <end position="142"/>
    </location>
</feature>
<dbReference type="RefSeq" id="WP_084666697.1">
    <property type="nucleotide sequence ID" value="NZ_LT838272.1"/>
</dbReference>
<dbReference type="OrthoDB" id="9796361at2"/>
<dbReference type="InterPro" id="IPR000515">
    <property type="entry name" value="MetI-like"/>
</dbReference>
<evidence type="ECO:0000256" key="7">
    <source>
        <dbReference type="RuleBase" id="RU363032"/>
    </source>
</evidence>
<dbReference type="PROSITE" id="PS50928">
    <property type="entry name" value="ABC_TM1"/>
    <property type="match status" value="1"/>
</dbReference>
<dbReference type="STRING" id="698762.SAMN00808754_3037"/>
<keyword evidence="10" id="KW-1185">Reference proteome</keyword>
<protein>
    <submittedName>
        <fullName evidence="9">NitT/TauT family transport system permease protein</fullName>
    </submittedName>
</protein>
<dbReference type="GO" id="GO:0055085">
    <property type="term" value="P:transmembrane transport"/>
    <property type="evidence" value="ECO:0007669"/>
    <property type="project" value="InterPro"/>
</dbReference>
<dbReference type="Gene3D" id="1.10.3720.10">
    <property type="entry name" value="MetI-like"/>
    <property type="match status" value="1"/>
</dbReference>
<accession>A0A1W1W2R8</accession>
<keyword evidence="4 7" id="KW-0812">Transmembrane</keyword>
<organism evidence="9 10">
    <name type="scientific">Thermanaeromonas toyohensis ToBE</name>
    <dbReference type="NCBI Taxonomy" id="698762"/>
    <lineage>
        <taxon>Bacteria</taxon>
        <taxon>Bacillati</taxon>
        <taxon>Bacillota</taxon>
        <taxon>Clostridia</taxon>
        <taxon>Neomoorellales</taxon>
        <taxon>Neomoorellaceae</taxon>
        <taxon>Thermanaeromonas</taxon>
    </lineage>
</organism>
<dbReference type="PANTHER" id="PTHR30151:SF0">
    <property type="entry name" value="ABC TRANSPORTER PERMEASE PROTEIN MJ0413-RELATED"/>
    <property type="match status" value="1"/>
</dbReference>
<evidence type="ECO:0000256" key="4">
    <source>
        <dbReference type="ARBA" id="ARBA00022692"/>
    </source>
</evidence>
<evidence type="ECO:0000256" key="1">
    <source>
        <dbReference type="ARBA" id="ARBA00004651"/>
    </source>
</evidence>
<evidence type="ECO:0000313" key="10">
    <source>
        <dbReference type="Proteomes" id="UP000192569"/>
    </source>
</evidence>
<feature type="transmembrane region" description="Helical" evidence="7">
    <location>
        <begin position="12"/>
        <end position="32"/>
    </location>
</feature>
<dbReference type="SUPFAM" id="SSF161098">
    <property type="entry name" value="MetI-like"/>
    <property type="match status" value="1"/>
</dbReference>
<evidence type="ECO:0000259" key="8">
    <source>
        <dbReference type="PROSITE" id="PS50928"/>
    </source>
</evidence>
<keyword evidence="5 7" id="KW-1133">Transmembrane helix</keyword>
<dbReference type="EMBL" id="LT838272">
    <property type="protein sequence ID" value="SMB99691.1"/>
    <property type="molecule type" value="Genomic_DNA"/>
</dbReference>
<keyword evidence="2 7" id="KW-0813">Transport</keyword>
<sequence length="251" mass="27688">MFSKKDGRLTWAYWIPTFLFLSGWEVGARLIASPLFPPFSKVIAEFVYLAGEGILLKHLTLSLLRVVGGFVLGSLTGVVMGIILGCSNLAYKSLAPLFSILYPIPALGWLPLLMLWLGLSEALPVTLIFICSFFPLLYNTIAGIRSVNPKYIQTARVLGASPWLILHHVIIPLALPYIFTGLRLEAGMAWRTVVAAEMIAIPTGIGALLINAESLIRVDIIFVCLFILSLMSFGGERIFLWLEHKLTGAWK</sequence>
<dbReference type="AlphaFoldDB" id="A0A1W1W2R8"/>
<keyword evidence="3" id="KW-1003">Cell membrane</keyword>
<dbReference type="Proteomes" id="UP000192569">
    <property type="component" value="Chromosome I"/>
</dbReference>
<feature type="transmembrane region" description="Helical" evidence="7">
    <location>
        <begin position="63"/>
        <end position="85"/>
    </location>
</feature>
<proteinExistence type="inferred from homology"/>
<comment type="subcellular location">
    <subcellularLocation>
        <location evidence="1 7">Cell membrane</location>
        <topology evidence="1 7">Multi-pass membrane protein</topology>
    </subcellularLocation>
</comment>
<evidence type="ECO:0000256" key="2">
    <source>
        <dbReference type="ARBA" id="ARBA00022448"/>
    </source>
</evidence>
<evidence type="ECO:0000256" key="6">
    <source>
        <dbReference type="ARBA" id="ARBA00023136"/>
    </source>
</evidence>
<name>A0A1W1W2R8_9FIRM</name>
<comment type="similarity">
    <text evidence="7">Belongs to the binding-protein-dependent transport system permease family.</text>
</comment>
<dbReference type="GO" id="GO:0005886">
    <property type="term" value="C:plasma membrane"/>
    <property type="evidence" value="ECO:0007669"/>
    <property type="project" value="UniProtKB-SubCell"/>
</dbReference>
<feature type="domain" description="ABC transmembrane type-1" evidence="8">
    <location>
        <begin position="59"/>
        <end position="239"/>
    </location>
</feature>
<dbReference type="PANTHER" id="PTHR30151">
    <property type="entry name" value="ALKANE SULFONATE ABC TRANSPORTER-RELATED, MEMBRANE SUBUNIT"/>
    <property type="match status" value="1"/>
</dbReference>
<evidence type="ECO:0000256" key="3">
    <source>
        <dbReference type="ARBA" id="ARBA00022475"/>
    </source>
</evidence>
<feature type="transmembrane region" description="Helical" evidence="7">
    <location>
        <begin position="163"/>
        <end position="182"/>
    </location>
</feature>
<dbReference type="Pfam" id="PF00528">
    <property type="entry name" value="BPD_transp_1"/>
    <property type="match status" value="1"/>
</dbReference>
<feature type="transmembrane region" description="Helical" evidence="7">
    <location>
        <begin position="97"/>
        <end position="117"/>
    </location>
</feature>
<reference evidence="9 10" key="1">
    <citation type="submission" date="2017-04" db="EMBL/GenBank/DDBJ databases">
        <authorList>
            <person name="Afonso C.L."/>
            <person name="Miller P.J."/>
            <person name="Scott M.A."/>
            <person name="Spackman E."/>
            <person name="Goraichik I."/>
            <person name="Dimitrov K.M."/>
            <person name="Suarez D.L."/>
            <person name="Swayne D.E."/>
        </authorList>
    </citation>
    <scope>NUCLEOTIDE SEQUENCE [LARGE SCALE GENOMIC DNA]</scope>
    <source>
        <strain evidence="9 10">ToBE</strain>
    </source>
</reference>
<gene>
    <name evidence="9" type="ORF">SAMN00808754_3037</name>
</gene>
<feature type="transmembrane region" description="Helical" evidence="7">
    <location>
        <begin position="188"/>
        <end position="210"/>
    </location>
</feature>